<comment type="caution">
    <text evidence="2">The sequence shown here is derived from an EMBL/GenBank/DDBJ whole genome shotgun (WGS) entry which is preliminary data.</text>
</comment>
<dbReference type="AlphaFoldDB" id="S9PGL9"/>
<evidence type="ECO:0000313" key="2">
    <source>
        <dbReference type="EMBL" id="EPX61537.1"/>
    </source>
</evidence>
<feature type="compositionally biased region" description="Basic and acidic residues" evidence="1">
    <location>
        <begin position="28"/>
        <end position="43"/>
    </location>
</feature>
<protein>
    <submittedName>
        <fullName evidence="2">Uncharacterized protein</fullName>
    </submittedName>
</protein>
<reference evidence="2" key="1">
    <citation type="submission" date="2013-05" db="EMBL/GenBank/DDBJ databases">
        <title>Genome assembly of Cystobacter fuscus DSM 2262.</title>
        <authorList>
            <person name="Sharma G."/>
            <person name="Khatri I."/>
            <person name="Kaur C."/>
            <person name="Mayilraj S."/>
            <person name="Subramanian S."/>
        </authorList>
    </citation>
    <scope>NUCLEOTIDE SEQUENCE [LARGE SCALE GENOMIC DNA]</scope>
    <source>
        <strain evidence="2">DSM 2262</strain>
    </source>
</reference>
<feature type="region of interest" description="Disordered" evidence="1">
    <location>
        <begin position="19"/>
        <end position="43"/>
    </location>
</feature>
<proteinExistence type="predicted"/>
<evidence type="ECO:0000313" key="3">
    <source>
        <dbReference type="Proteomes" id="UP000011682"/>
    </source>
</evidence>
<name>S9PGL9_CYSF2</name>
<dbReference type="Proteomes" id="UP000011682">
    <property type="component" value="Unassembled WGS sequence"/>
</dbReference>
<sequence length="43" mass="4734">MHPLPAGIQAPWLRLEWKPVRGPARRPPRGEPLGDVRRGAGSP</sequence>
<accession>S9PGL9</accession>
<keyword evidence="3" id="KW-1185">Reference proteome</keyword>
<evidence type="ECO:0000256" key="1">
    <source>
        <dbReference type="SAM" id="MobiDB-lite"/>
    </source>
</evidence>
<organism evidence="2 3">
    <name type="scientific">Cystobacter fuscus (strain ATCC 25194 / DSM 2262 / NBRC 100088 / M29)</name>
    <dbReference type="NCBI Taxonomy" id="1242864"/>
    <lineage>
        <taxon>Bacteria</taxon>
        <taxon>Pseudomonadati</taxon>
        <taxon>Myxococcota</taxon>
        <taxon>Myxococcia</taxon>
        <taxon>Myxococcales</taxon>
        <taxon>Cystobacterineae</taxon>
        <taxon>Archangiaceae</taxon>
        <taxon>Cystobacter</taxon>
    </lineage>
</organism>
<gene>
    <name evidence="2" type="ORF">D187_010156</name>
</gene>
<dbReference type="EMBL" id="ANAH02000009">
    <property type="protein sequence ID" value="EPX61537.1"/>
    <property type="molecule type" value="Genomic_DNA"/>
</dbReference>